<gene>
    <name evidence="12" type="ORF">ADUPG1_011656</name>
</gene>
<dbReference type="InterPro" id="IPR008271">
    <property type="entry name" value="Ser/Thr_kinase_AS"/>
</dbReference>
<keyword evidence="2" id="KW-0547">Nucleotide-binding</keyword>
<feature type="domain" description="Protein kinase" evidence="11">
    <location>
        <begin position="1"/>
        <end position="233"/>
    </location>
</feature>
<keyword evidence="3" id="KW-0418">Kinase</keyword>
<evidence type="ECO:0000259" key="11">
    <source>
        <dbReference type="PROSITE" id="PS50011"/>
    </source>
</evidence>
<protein>
    <recommendedName>
        <fullName evidence="6">mitogen-activated protein kinase kinase</fullName>
        <ecNumber evidence="6">2.7.12.2</ecNumber>
    </recommendedName>
</protein>
<accession>A0ABQ5K1F2</accession>
<keyword evidence="13" id="KW-1185">Reference proteome</keyword>
<dbReference type="EC" id="2.7.12.2" evidence="6"/>
<feature type="compositionally biased region" description="Low complexity" evidence="10">
    <location>
        <begin position="1"/>
        <end position="15"/>
    </location>
</feature>
<dbReference type="Pfam" id="PF00069">
    <property type="entry name" value="Pkinase"/>
    <property type="match status" value="1"/>
</dbReference>
<keyword evidence="4" id="KW-0067">ATP-binding</keyword>
<comment type="similarity">
    <text evidence="5">Belongs to the protein kinase superfamily. STE Ser/Thr protein kinase family. MAP kinase kinase subfamily.</text>
</comment>
<evidence type="ECO:0000256" key="10">
    <source>
        <dbReference type="SAM" id="MobiDB-lite"/>
    </source>
</evidence>
<evidence type="ECO:0000313" key="12">
    <source>
        <dbReference type="EMBL" id="GKT20124.1"/>
    </source>
</evidence>
<dbReference type="Gene3D" id="1.10.510.10">
    <property type="entry name" value="Transferase(Phosphotransferase) domain 1"/>
    <property type="match status" value="1"/>
</dbReference>
<comment type="caution">
    <text evidence="12">The sequence shown here is derived from an EMBL/GenBank/DDBJ whole genome shotgun (WGS) entry which is preliminary data.</text>
</comment>
<dbReference type="PANTHER" id="PTHR48013:SF9">
    <property type="entry name" value="DUAL SPECIFICITY MITOGEN-ACTIVATED PROTEIN KINASE KINASE 5"/>
    <property type="match status" value="1"/>
</dbReference>
<dbReference type="CDD" id="cd00180">
    <property type="entry name" value="PKc"/>
    <property type="match status" value="1"/>
</dbReference>
<dbReference type="PROSITE" id="PS00108">
    <property type="entry name" value="PROTEIN_KINASE_ST"/>
    <property type="match status" value="1"/>
</dbReference>
<dbReference type="Proteomes" id="UP001057375">
    <property type="component" value="Unassembled WGS sequence"/>
</dbReference>
<evidence type="ECO:0000256" key="1">
    <source>
        <dbReference type="ARBA" id="ARBA00022679"/>
    </source>
</evidence>
<reference evidence="12" key="1">
    <citation type="submission" date="2022-03" db="EMBL/GenBank/DDBJ databases">
        <title>Draft genome sequence of Aduncisulcus paluster, a free-living microaerophilic Fornicata.</title>
        <authorList>
            <person name="Yuyama I."/>
            <person name="Kume K."/>
            <person name="Tamura T."/>
            <person name="Inagaki Y."/>
            <person name="Hashimoto T."/>
        </authorList>
    </citation>
    <scope>NUCLEOTIDE SEQUENCE</scope>
    <source>
        <strain evidence="12">NY0171</strain>
    </source>
</reference>
<comment type="catalytic activity">
    <reaction evidence="9">
        <text>L-tyrosyl-[protein] + ATP = O-phospho-L-tyrosyl-[protein] + ADP + H(+)</text>
        <dbReference type="Rhea" id="RHEA:10596"/>
        <dbReference type="Rhea" id="RHEA-COMP:10136"/>
        <dbReference type="Rhea" id="RHEA-COMP:20101"/>
        <dbReference type="ChEBI" id="CHEBI:15378"/>
        <dbReference type="ChEBI" id="CHEBI:30616"/>
        <dbReference type="ChEBI" id="CHEBI:46858"/>
        <dbReference type="ChEBI" id="CHEBI:61978"/>
        <dbReference type="ChEBI" id="CHEBI:456216"/>
        <dbReference type="EC" id="2.7.12.2"/>
    </reaction>
</comment>
<dbReference type="SUPFAM" id="SSF56112">
    <property type="entry name" value="Protein kinase-like (PK-like)"/>
    <property type="match status" value="1"/>
</dbReference>
<dbReference type="InterPro" id="IPR000719">
    <property type="entry name" value="Prot_kinase_dom"/>
</dbReference>
<organism evidence="12 13">
    <name type="scientific">Aduncisulcus paluster</name>
    <dbReference type="NCBI Taxonomy" id="2918883"/>
    <lineage>
        <taxon>Eukaryota</taxon>
        <taxon>Metamonada</taxon>
        <taxon>Carpediemonas-like organisms</taxon>
        <taxon>Aduncisulcus</taxon>
    </lineage>
</organism>
<dbReference type="PROSITE" id="PS50011">
    <property type="entry name" value="PROTEIN_KINASE_DOM"/>
    <property type="match status" value="1"/>
</dbReference>
<evidence type="ECO:0000256" key="5">
    <source>
        <dbReference type="ARBA" id="ARBA00038035"/>
    </source>
</evidence>
<comment type="catalytic activity">
    <reaction evidence="8">
        <text>L-threonyl-[protein] + ATP = O-phospho-L-threonyl-[protein] + ADP + H(+)</text>
        <dbReference type="Rhea" id="RHEA:46608"/>
        <dbReference type="Rhea" id="RHEA-COMP:11060"/>
        <dbReference type="Rhea" id="RHEA-COMP:11605"/>
        <dbReference type="ChEBI" id="CHEBI:15378"/>
        <dbReference type="ChEBI" id="CHEBI:30013"/>
        <dbReference type="ChEBI" id="CHEBI:30616"/>
        <dbReference type="ChEBI" id="CHEBI:61977"/>
        <dbReference type="ChEBI" id="CHEBI:456216"/>
        <dbReference type="EC" id="2.7.12.2"/>
    </reaction>
</comment>
<feature type="non-terminal residue" evidence="12">
    <location>
        <position position="1"/>
    </location>
</feature>
<proteinExistence type="inferred from homology"/>
<keyword evidence="1" id="KW-0808">Transferase</keyword>
<comment type="catalytic activity">
    <reaction evidence="7">
        <text>L-seryl-[protein] + ATP = O-phospho-L-seryl-[protein] + ADP + H(+)</text>
        <dbReference type="Rhea" id="RHEA:17989"/>
        <dbReference type="Rhea" id="RHEA-COMP:9863"/>
        <dbReference type="Rhea" id="RHEA-COMP:11604"/>
        <dbReference type="ChEBI" id="CHEBI:15378"/>
        <dbReference type="ChEBI" id="CHEBI:29999"/>
        <dbReference type="ChEBI" id="CHEBI:30616"/>
        <dbReference type="ChEBI" id="CHEBI:83421"/>
        <dbReference type="ChEBI" id="CHEBI:456216"/>
        <dbReference type="EC" id="2.7.12.2"/>
    </reaction>
</comment>
<evidence type="ECO:0000256" key="2">
    <source>
        <dbReference type="ARBA" id="ARBA00022741"/>
    </source>
</evidence>
<dbReference type="EMBL" id="BQXS01012166">
    <property type="protein sequence ID" value="GKT20124.1"/>
    <property type="molecule type" value="Genomic_DNA"/>
</dbReference>
<name>A0ABQ5K1F2_9EUKA</name>
<dbReference type="PANTHER" id="PTHR48013">
    <property type="entry name" value="DUAL SPECIFICITY MITOGEN-ACTIVATED PROTEIN KINASE KINASE 5-RELATED"/>
    <property type="match status" value="1"/>
</dbReference>
<dbReference type="SMART" id="SM00220">
    <property type="entry name" value="S_TKc"/>
    <property type="match status" value="1"/>
</dbReference>
<evidence type="ECO:0000256" key="9">
    <source>
        <dbReference type="ARBA" id="ARBA00051693"/>
    </source>
</evidence>
<evidence type="ECO:0000256" key="3">
    <source>
        <dbReference type="ARBA" id="ARBA00022777"/>
    </source>
</evidence>
<feature type="compositionally biased region" description="Basic residues" evidence="10">
    <location>
        <begin position="16"/>
        <end position="25"/>
    </location>
</feature>
<evidence type="ECO:0000256" key="6">
    <source>
        <dbReference type="ARBA" id="ARBA00038999"/>
    </source>
</evidence>
<feature type="region of interest" description="Disordered" evidence="10">
    <location>
        <begin position="1"/>
        <end position="25"/>
    </location>
</feature>
<sequence>LPSVPSLSLSSSSLHPHSHSRSHPHSQHFRTLLRSALTARTCGDCPFIVPLLCAFRDEHVKTADKNGAYLVFPFYRQGDMIKWIKSCSPSVSQVRHVLKCVLHALSSLHVKGIVHCDLKPQNVLIDGDGNGLLCDFEGAVDCGERTVRLFSQTMRIGSRGYIAPELERTIKDKKEHPHPKPWSDMFAFGVLIEEVFGLLQGVSMPDDVRSISSACQSKKPQHRPTAADLLTKM</sequence>
<evidence type="ECO:0000256" key="4">
    <source>
        <dbReference type="ARBA" id="ARBA00022840"/>
    </source>
</evidence>
<evidence type="ECO:0000256" key="7">
    <source>
        <dbReference type="ARBA" id="ARBA00049014"/>
    </source>
</evidence>
<evidence type="ECO:0000313" key="13">
    <source>
        <dbReference type="Proteomes" id="UP001057375"/>
    </source>
</evidence>
<evidence type="ECO:0000256" key="8">
    <source>
        <dbReference type="ARBA" id="ARBA00049299"/>
    </source>
</evidence>
<dbReference type="InterPro" id="IPR011009">
    <property type="entry name" value="Kinase-like_dom_sf"/>
</dbReference>